<accession>A0A6A4IBK6</accession>
<dbReference type="EMBL" id="ML769393">
    <property type="protein sequence ID" value="KAE9408036.1"/>
    <property type="molecule type" value="Genomic_DNA"/>
</dbReference>
<name>A0A6A4IBK6_9AGAR</name>
<keyword evidence="1" id="KW-0175">Coiled coil</keyword>
<proteinExistence type="predicted"/>
<keyword evidence="3" id="KW-1185">Reference proteome</keyword>
<evidence type="ECO:0000256" key="1">
    <source>
        <dbReference type="SAM" id="Coils"/>
    </source>
</evidence>
<organism evidence="2 3">
    <name type="scientific">Gymnopus androsaceus JB14</name>
    <dbReference type="NCBI Taxonomy" id="1447944"/>
    <lineage>
        <taxon>Eukaryota</taxon>
        <taxon>Fungi</taxon>
        <taxon>Dikarya</taxon>
        <taxon>Basidiomycota</taxon>
        <taxon>Agaricomycotina</taxon>
        <taxon>Agaricomycetes</taxon>
        <taxon>Agaricomycetidae</taxon>
        <taxon>Agaricales</taxon>
        <taxon>Marasmiineae</taxon>
        <taxon>Omphalotaceae</taxon>
        <taxon>Gymnopus</taxon>
    </lineage>
</organism>
<sequence>MTGRWFDEARSLLLLASWPNRRASGWTIEDPEAGEEELLKQREHRSKATKVLALLQLEQEALEKEEQEEKERQEKVLEEEQESVRRAHLQLETLAAEMDGDEEEEEEPIEWDRETISSEIWAWTHVEDNGRCYREDMHALVTKFEEANRKVWREVIHRHQPSRSPGSSPSSAQLRGGKYDILRLQSKRQHQLKECIEVQNHWHIMRALQTHNQDH</sequence>
<evidence type="ECO:0000313" key="2">
    <source>
        <dbReference type="EMBL" id="KAE9408036.1"/>
    </source>
</evidence>
<reference evidence="2" key="1">
    <citation type="journal article" date="2019" name="Environ. Microbiol.">
        <title>Fungal ecological strategies reflected in gene transcription - a case study of two litter decomposers.</title>
        <authorList>
            <person name="Barbi F."/>
            <person name="Kohler A."/>
            <person name="Barry K."/>
            <person name="Baskaran P."/>
            <person name="Daum C."/>
            <person name="Fauchery L."/>
            <person name="Ihrmark K."/>
            <person name="Kuo A."/>
            <person name="LaButti K."/>
            <person name="Lipzen A."/>
            <person name="Morin E."/>
            <person name="Grigoriev I.V."/>
            <person name="Henrissat B."/>
            <person name="Lindahl B."/>
            <person name="Martin F."/>
        </authorList>
    </citation>
    <scope>NUCLEOTIDE SEQUENCE</scope>
    <source>
        <strain evidence="2">JB14</strain>
    </source>
</reference>
<protein>
    <submittedName>
        <fullName evidence="2">Uncharacterized protein</fullName>
    </submittedName>
</protein>
<dbReference type="Proteomes" id="UP000799118">
    <property type="component" value="Unassembled WGS sequence"/>
</dbReference>
<evidence type="ECO:0000313" key="3">
    <source>
        <dbReference type="Proteomes" id="UP000799118"/>
    </source>
</evidence>
<dbReference type="OrthoDB" id="3041809at2759"/>
<dbReference type="AlphaFoldDB" id="A0A6A4IBK6"/>
<feature type="coiled-coil region" evidence="1">
    <location>
        <begin position="45"/>
        <end position="104"/>
    </location>
</feature>
<gene>
    <name evidence="2" type="ORF">BT96DRAFT_59807</name>
</gene>